<feature type="domain" description="Peptidoglycan binding-like" evidence="1">
    <location>
        <begin position="245"/>
        <end position="299"/>
    </location>
</feature>
<gene>
    <name evidence="2" type="ORF">MMF97_10340</name>
</gene>
<proteinExistence type="predicted"/>
<dbReference type="InterPro" id="IPR002477">
    <property type="entry name" value="Peptidoglycan-bd-like"/>
</dbReference>
<accession>A0ABS9ZXQ9</accession>
<protein>
    <submittedName>
        <fullName evidence="2">Peptidoglycan-binding protein</fullName>
    </submittedName>
</protein>
<evidence type="ECO:0000313" key="3">
    <source>
        <dbReference type="Proteomes" id="UP001165460"/>
    </source>
</evidence>
<name>A0ABS9ZXQ9_9SPHI</name>
<dbReference type="EMBL" id="JALGBH010000002">
    <property type="protein sequence ID" value="MCJ0743111.1"/>
    <property type="molecule type" value="Genomic_DNA"/>
</dbReference>
<dbReference type="Proteomes" id="UP001165460">
    <property type="component" value="Unassembled WGS sequence"/>
</dbReference>
<evidence type="ECO:0000259" key="1">
    <source>
        <dbReference type="Pfam" id="PF01471"/>
    </source>
</evidence>
<dbReference type="RefSeq" id="WP_243362180.1">
    <property type="nucleotide sequence ID" value="NZ_JALGBH010000002.1"/>
</dbReference>
<dbReference type="InterPro" id="IPR036365">
    <property type="entry name" value="PGBD-like_sf"/>
</dbReference>
<dbReference type="Gene3D" id="1.10.101.10">
    <property type="entry name" value="PGBD-like superfamily/PGBD"/>
    <property type="match status" value="1"/>
</dbReference>
<keyword evidence="3" id="KW-1185">Reference proteome</keyword>
<dbReference type="InterPro" id="IPR036366">
    <property type="entry name" value="PGBDSf"/>
</dbReference>
<comment type="caution">
    <text evidence="2">The sequence shown here is derived from an EMBL/GenBank/DDBJ whole genome shotgun (WGS) entry which is preliminary data.</text>
</comment>
<organism evidence="2 3">
    <name type="scientific">Pedobacter montanisoli</name>
    <dbReference type="NCBI Taxonomy" id="2923277"/>
    <lineage>
        <taxon>Bacteria</taxon>
        <taxon>Pseudomonadati</taxon>
        <taxon>Bacteroidota</taxon>
        <taxon>Sphingobacteriia</taxon>
        <taxon>Sphingobacteriales</taxon>
        <taxon>Sphingobacteriaceae</taxon>
        <taxon>Pedobacter</taxon>
    </lineage>
</organism>
<reference evidence="2" key="1">
    <citation type="submission" date="2022-03" db="EMBL/GenBank/DDBJ databases">
        <authorList>
            <person name="Woo C.Y."/>
        </authorList>
    </citation>
    <scope>NUCLEOTIDE SEQUENCE</scope>
    <source>
        <strain evidence="2">CYS-01</strain>
    </source>
</reference>
<dbReference type="SUPFAM" id="SSF47090">
    <property type="entry name" value="PGBD-like"/>
    <property type="match status" value="1"/>
</dbReference>
<evidence type="ECO:0000313" key="2">
    <source>
        <dbReference type="EMBL" id="MCJ0743111.1"/>
    </source>
</evidence>
<sequence length="309" mass="34536">MANFNINDTLLKDLIHINQYTLPESDLIFIGVRGAISTTPNDQSFKKAQTLNLMDLNYINPRCTILQWAIKTNQLASFPASTVPHISSIKAALVHEGLGANSLFTGMYNDYRKGWHKAGTATGHEAFRQNAIRPIRRSADDLDYDKDDRIEYSNPQDNMHCGWFQSLDSTSYSSAGCQVIMGYPKCGRPGREKNIGPWAVFHKNAYNIPQNSFPYLLFTGTEVFQLASGNTPKTFKLRFGSKGLLVSVLQEALKTKSYYEGNIDGDFGERTMRALVNFQLKVFGKDGADGIAGPLTAEELKINLKYKKI</sequence>
<dbReference type="Pfam" id="PF01471">
    <property type="entry name" value="PG_binding_1"/>
    <property type="match status" value="1"/>
</dbReference>